<evidence type="ECO:0000313" key="1">
    <source>
        <dbReference type="EMBL" id="CAH8193278.1"/>
    </source>
</evidence>
<accession>A0ABM9FJ12</accession>
<dbReference type="InterPro" id="IPR007761">
    <property type="entry name" value="MtlR-like"/>
</dbReference>
<dbReference type="NCBIfam" id="NF008234">
    <property type="entry name" value="PRK11001.1"/>
    <property type="match status" value="1"/>
</dbReference>
<organism evidence="1 2">
    <name type="scientific">Vibrio aestuarianus</name>
    <dbReference type="NCBI Taxonomy" id="28171"/>
    <lineage>
        <taxon>Bacteria</taxon>
        <taxon>Pseudomonadati</taxon>
        <taxon>Pseudomonadota</taxon>
        <taxon>Gammaproteobacteria</taxon>
        <taxon>Vibrionales</taxon>
        <taxon>Vibrionaceae</taxon>
        <taxon>Vibrio</taxon>
    </lineage>
</organism>
<dbReference type="Pfam" id="PF05068">
    <property type="entry name" value="MtlR"/>
    <property type="match status" value="1"/>
</dbReference>
<dbReference type="PANTHER" id="PTHR37941:SF1">
    <property type="entry name" value="FUMARASE E-RELATED"/>
    <property type="match status" value="1"/>
</dbReference>
<sequence length="206" mass="23279">MKRFIISFNDNNNILEGNRALPSPQDLVQRMAEQINETDIIERLNSAPSVRGFFITTVEVFNDAIDALIQRVFRKDNFAVQSVVGPLLHDSGPLGNLSVRLKLLFGLGVLPDDIYHDIEDIIKLRNQLNSDGSEYDFTDPQILVPIKKLNLVAKMGMVQLDVLEPDGDIDLDFYQLQLQRQQQIIKSGLSLAIVEICNELNKESPF</sequence>
<dbReference type="SUPFAM" id="SSF158668">
    <property type="entry name" value="MtlR-like"/>
    <property type="match status" value="1"/>
</dbReference>
<dbReference type="Proteomes" id="UP001152658">
    <property type="component" value="Unassembled WGS sequence"/>
</dbReference>
<gene>
    <name evidence="1" type="primary">mtlR</name>
    <name evidence="1" type="ORF">VAE063_1000399</name>
</gene>
<keyword evidence="2" id="KW-1185">Reference proteome</keyword>
<proteinExistence type="predicted"/>
<dbReference type="InterPro" id="IPR038026">
    <property type="entry name" value="MtlR-like_sf"/>
</dbReference>
<reference evidence="1" key="1">
    <citation type="submission" date="2022-06" db="EMBL/GenBank/DDBJ databases">
        <authorList>
            <person name="Goudenege D."/>
            <person name="Le Roux F."/>
        </authorList>
    </citation>
    <scope>NUCLEOTIDE SEQUENCE</scope>
    <source>
        <strain evidence="1">12-063</strain>
    </source>
</reference>
<dbReference type="EMBL" id="CALYLK010000001">
    <property type="protein sequence ID" value="CAH8193278.1"/>
    <property type="molecule type" value="Genomic_DNA"/>
</dbReference>
<name>A0ABM9FJ12_9VIBR</name>
<dbReference type="PANTHER" id="PTHR37941">
    <property type="entry name" value="FUMARASE E-RELATED"/>
    <property type="match status" value="1"/>
</dbReference>
<dbReference type="Gene3D" id="1.20.120.330">
    <property type="entry name" value="Nucleotidyltransferases domain 2"/>
    <property type="match status" value="1"/>
</dbReference>
<evidence type="ECO:0000313" key="2">
    <source>
        <dbReference type="Proteomes" id="UP001152658"/>
    </source>
</evidence>
<comment type="caution">
    <text evidence="1">The sequence shown here is derived from an EMBL/GenBank/DDBJ whole genome shotgun (WGS) entry which is preliminary data.</text>
</comment>
<protein>
    <submittedName>
        <fullName evidence="1">Transcriptional repressor MtlR</fullName>
    </submittedName>
</protein>